<dbReference type="InterPro" id="IPR051098">
    <property type="entry name" value="NeuroDiff_E-box_TFs"/>
</dbReference>
<feature type="region of interest" description="Disordered" evidence="8">
    <location>
        <begin position="1"/>
        <end position="78"/>
    </location>
</feature>
<protein>
    <recommendedName>
        <fullName evidence="7">Transcription factor 4</fullName>
    </recommendedName>
</protein>
<dbReference type="GO" id="GO:0000981">
    <property type="term" value="F:DNA-binding transcription factor activity, RNA polymerase II-specific"/>
    <property type="evidence" value="ECO:0007669"/>
    <property type="project" value="TreeGrafter"/>
</dbReference>
<comment type="subcellular location">
    <subcellularLocation>
        <location evidence="1">Nucleus</location>
    </subcellularLocation>
</comment>
<dbReference type="GO" id="GO:0005667">
    <property type="term" value="C:transcription regulator complex"/>
    <property type="evidence" value="ECO:0007669"/>
    <property type="project" value="TreeGrafter"/>
</dbReference>
<evidence type="ECO:0000256" key="8">
    <source>
        <dbReference type="SAM" id="MobiDB-lite"/>
    </source>
</evidence>
<dbReference type="EMBL" id="JACAGB010000006">
    <property type="protein sequence ID" value="KAF6359176.1"/>
    <property type="molecule type" value="Genomic_DNA"/>
</dbReference>
<dbReference type="GO" id="GO:0000978">
    <property type="term" value="F:RNA polymerase II cis-regulatory region sequence-specific DNA binding"/>
    <property type="evidence" value="ECO:0007669"/>
    <property type="project" value="TreeGrafter"/>
</dbReference>
<evidence type="ECO:0000313" key="11">
    <source>
        <dbReference type="Proteomes" id="UP000558488"/>
    </source>
</evidence>
<feature type="region of interest" description="Disordered" evidence="8">
    <location>
        <begin position="133"/>
        <end position="167"/>
    </location>
</feature>
<keyword evidence="2" id="KW-0805">Transcription regulation</keyword>
<accession>A0A7J7YBZ9</accession>
<evidence type="ECO:0000256" key="7">
    <source>
        <dbReference type="ARBA" id="ARBA00040305"/>
    </source>
</evidence>
<proteinExistence type="predicted"/>
<evidence type="ECO:0000256" key="3">
    <source>
        <dbReference type="ARBA" id="ARBA00023125"/>
    </source>
</evidence>
<dbReference type="Pfam" id="PF00010">
    <property type="entry name" value="HLH"/>
    <property type="match status" value="1"/>
</dbReference>
<evidence type="ECO:0000256" key="4">
    <source>
        <dbReference type="ARBA" id="ARBA00023159"/>
    </source>
</evidence>
<feature type="domain" description="BHLH" evidence="9">
    <location>
        <begin position="72"/>
        <end position="125"/>
    </location>
</feature>
<organism evidence="10 11">
    <name type="scientific">Pipistrellus kuhlii</name>
    <name type="common">Kuhl's pipistrelle</name>
    <dbReference type="NCBI Taxonomy" id="59472"/>
    <lineage>
        <taxon>Eukaryota</taxon>
        <taxon>Metazoa</taxon>
        <taxon>Chordata</taxon>
        <taxon>Craniata</taxon>
        <taxon>Vertebrata</taxon>
        <taxon>Euteleostomi</taxon>
        <taxon>Mammalia</taxon>
        <taxon>Eutheria</taxon>
        <taxon>Laurasiatheria</taxon>
        <taxon>Chiroptera</taxon>
        <taxon>Yangochiroptera</taxon>
        <taxon>Vespertilionidae</taxon>
        <taxon>Pipistrellus</taxon>
    </lineage>
</organism>
<keyword evidence="11" id="KW-1185">Reference proteome</keyword>
<dbReference type="PANTHER" id="PTHR11793:SF10">
    <property type="entry name" value="TRANSCRIPTION FACTOR 4"/>
    <property type="match status" value="1"/>
</dbReference>
<keyword evidence="4" id="KW-0010">Activator</keyword>
<dbReference type="FunFam" id="4.10.280.10:FF:000001">
    <property type="entry name" value="Putative transcription factor 12"/>
    <property type="match status" value="1"/>
</dbReference>
<sequence>MPPGLQGQSVSSGSSEIKSDDEGDENLQDTKSSEDKKLDDDKKDIKSITRSRSSNNDDEDLTPEQKAEREKERRMANNARERLRVRDINEAFKELGRMVQLHLKSDKPQTKLLILHQAVAVILSLEQQVRGQEESESESCVSEKKGGRKGILGASPAVLGGPSPWNGRRFEPHGTDVKGSKLPHCFINTRDHFLNSCIILNPHKHFSLTPFL</sequence>
<dbReference type="GO" id="GO:0046983">
    <property type="term" value="F:protein dimerization activity"/>
    <property type="evidence" value="ECO:0007669"/>
    <property type="project" value="InterPro"/>
</dbReference>
<name>A0A7J7YBZ9_PIPKU</name>
<dbReference type="Gene3D" id="4.10.280.10">
    <property type="entry name" value="Helix-loop-helix DNA-binding domain"/>
    <property type="match status" value="1"/>
</dbReference>
<evidence type="ECO:0000259" key="9">
    <source>
        <dbReference type="PROSITE" id="PS50888"/>
    </source>
</evidence>
<dbReference type="GO" id="GO:0000785">
    <property type="term" value="C:chromatin"/>
    <property type="evidence" value="ECO:0007669"/>
    <property type="project" value="TreeGrafter"/>
</dbReference>
<reference evidence="10 11" key="1">
    <citation type="journal article" date="2020" name="Nature">
        <title>Six reference-quality genomes reveal evolution of bat adaptations.</title>
        <authorList>
            <person name="Jebb D."/>
            <person name="Huang Z."/>
            <person name="Pippel M."/>
            <person name="Hughes G.M."/>
            <person name="Lavrichenko K."/>
            <person name="Devanna P."/>
            <person name="Winkler S."/>
            <person name="Jermiin L.S."/>
            <person name="Skirmuntt E.C."/>
            <person name="Katzourakis A."/>
            <person name="Burkitt-Gray L."/>
            <person name="Ray D.A."/>
            <person name="Sullivan K.A.M."/>
            <person name="Roscito J.G."/>
            <person name="Kirilenko B.M."/>
            <person name="Davalos L.M."/>
            <person name="Corthals A.P."/>
            <person name="Power M.L."/>
            <person name="Jones G."/>
            <person name="Ransome R.D."/>
            <person name="Dechmann D.K.N."/>
            <person name="Locatelli A.G."/>
            <person name="Puechmaille S.J."/>
            <person name="Fedrigo O."/>
            <person name="Jarvis E.D."/>
            <person name="Hiller M."/>
            <person name="Vernes S.C."/>
            <person name="Myers E.W."/>
            <person name="Teeling E.C."/>
        </authorList>
    </citation>
    <scope>NUCLEOTIDE SEQUENCE [LARGE SCALE GENOMIC DNA]</scope>
    <source>
        <strain evidence="10">MPipKuh1</strain>
        <tissue evidence="10">Flight muscle</tissue>
    </source>
</reference>
<comment type="caution">
    <text evidence="10">The sequence shown here is derived from an EMBL/GenBank/DDBJ whole genome shotgun (WGS) entry which is preliminary data.</text>
</comment>
<feature type="compositionally biased region" description="Basic and acidic residues" evidence="8">
    <location>
        <begin position="63"/>
        <end position="78"/>
    </location>
</feature>
<feature type="compositionally biased region" description="Basic and acidic residues" evidence="8">
    <location>
        <begin position="31"/>
        <end position="47"/>
    </location>
</feature>
<dbReference type="SUPFAM" id="SSF47459">
    <property type="entry name" value="HLH, helix-loop-helix DNA-binding domain"/>
    <property type="match status" value="1"/>
</dbReference>
<evidence type="ECO:0000256" key="1">
    <source>
        <dbReference type="ARBA" id="ARBA00004123"/>
    </source>
</evidence>
<dbReference type="InterPro" id="IPR036638">
    <property type="entry name" value="HLH_DNA-bd_sf"/>
</dbReference>
<keyword evidence="5" id="KW-0804">Transcription</keyword>
<gene>
    <name evidence="10" type="ORF">mPipKuh1_017182</name>
</gene>
<keyword evidence="3" id="KW-0238">DNA-binding</keyword>
<keyword evidence="6" id="KW-0539">Nucleus</keyword>
<feature type="compositionally biased region" description="Low complexity" evidence="8">
    <location>
        <begin position="7"/>
        <end position="16"/>
    </location>
</feature>
<dbReference type="GO" id="GO:0045893">
    <property type="term" value="P:positive regulation of DNA-templated transcription"/>
    <property type="evidence" value="ECO:0007669"/>
    <property type="project" value="UniProtKB-ARBA"/>
</dbReference>
<dbReference type="Proteomes" id="UP000558488">
    <property type="component" value="Unassembled WGS sequence"/>
</dbReference>
<dbReference type="PANTHER" id="PTHR11793">
    <property type="entry name" value="BASIC HELIX-LOOP-HELIX TRANSCRIPTION FACTOR"/>
    <property type="match status" value="1"/>
</dbReference>
<dbReference type="SMART" id="SM00353">
    <property type="entry name" value="HLH"/>
    <property type="match status" value="1"/>
</dbReference>
<dbReference type="PROSITE" id="PS50888">
    <property type="entry name" value="BHLH"/>
    <property type="match status" value="1"/>
</dbReference>
<dbReference type="GO" id="GO:0005634">
    <property type="term" value="C:nucleus"/>
    <property type="evidence" value="ECO:0007669"/>
    <property type="project" value="UniProtKB-SubCell"/>
</dbReference>
<evidence type="ECO:0000256" key="5">
    <source>
        <dbReference type="ARBA" id="ARBA00023163"/>
    </source>
</evidence>
<dbReference type="CDD" id="cd18943">
    <property type="entry name" value="bHLH_E-protein_E47-like"/>
    <property type="match status" value="1"/>
</dbReference>
<evidence type="ECO:0000313" key="10">
    <source>
        <dbReference type="EMBL" id="KAF6359176.1"/>
    </source>
</evidence>
<dbReference type="InterPro" id="IPR011598">
    <property type="entry name" value="bHLH_dom"/>
</dbReference>
<evidence type="ECO:0000256" key="6">
    <source>
        <dbReference type="ARBA" id="ARBA00023242"/>
    </source>
</evidence>
<evidence type="ECO:0000256" key="2">
    <source>
        <dbReference type="ARBA" id="ARBA00023015"/>
    </source>
</evidence>
<dbReference type="AlphaFoldDB" id="A0A7J7YBZ9"/>